<evidence type="ECO:0000256" key="4">
    <source>
        <dbReference type="ARBA" id="ARBA00023239"/>
    </source>
</evidence>
<evidence type="ECO:0000259" key="6">
    <source>
        <dbReference type="Pfam" id="PF16889"/>
    </source>
</evidence>
<evidence type="ECO:0000256" key="1">
    <source>
        <dbReference type="ARBA" id="ARBA00004418"/>
    </source>
</evidence>
<dbReference type="SUPFAM" id="SSF48230">
    <property type="entry name" value="Chondroitin AC/alginate lyase"/>
    <property type="match status" value="1"/>
</dbReference>
<keyword evidence="3" id="KW-0574">Periplasm</keyword>
<dbReference type="InterPro" id="IPR008929">
    <property type="entry name" value="Chondroitin_lyas"/>
</dbReference>
<dbReference type="Gene3D" id="2.70.98.70">
    <property type="match status" value="1"/>
</dbReference>
<evidence type="ECO:0000259" key="5">
    <source>
        <dbReference type="Pfam" id="PF07940"/>
    </source>
</evidence>
<accession>A0A953HQ15</accession>
<feature type="domain" description="Heparin-sulfate lyase N-terminal" evidence="6">
    <location>
        <begin position="46"/>
        <end position="356"/>
    </location>
</feature>
<feature type="domain" description="Heparinase II/III-like C-terminal" evidence="5">
    <location>
        <begin position="393"/>
        <end position="624"/>
    </location>
</feature>
<dbReference type="InterPro" id="IPR012480">
    <property type="entry name" value="Hepar_II_III_C"/>
</dbReference>
<dbReference type="Proteomes" id="UP000753961">
    <property type="component" value="Unassembled WGS sequence"/>
</dbReference>
<name>A0A953HQ15_9BACT</name>
<proteinExistence type="predicted"/>
<evidence type="ECO:0000313" key="8">
    <source>
        <dbReference type="Proteomes" id="UP000753961"/>
    </source>
</evidence>
<dbReference type="AlphaFoldDB" id="A0A953HQ15"/>
<protein>
    <submittedName>
        <fullName evidence="7">Heparinase II/III family protein</fullName>
    </submittedName>
</protein>
<dbReference type="Pfam" id="PF07940">
    <property type="entry name" value="Hepar_II_III_C"/>
    <property type="match status" value="1"/>
</dbReference>
<dbReference type="RefSeq" id="WP_222580673.1">
    <property type="nucleotide sequence ID" value="NZ_JAHVHU010000012.1"/>
</dbReference>
<reference evidence="7" key="1">
    <citation type="submission" date="2021-06" db="EMBL/GenBank/DDBJ databases">
        <title>44 bacteria genomes isolated from Dapeng, Shenzhen.</title>
        <authorList>
            <person name="Zheng W."/>
            <person name="Yu S."/>
            <person name="Huang Y."/>
        </authorList>
    </citation>
    <scope>NUCLEOTIDE SEQUENCE</scope>
    <source>
        <strain evidence="7">DP5N28-2</strain>
    </source>
</reference>
<evidence type="ECO:0000256" key="2">
    <source>
        <dbReference type="ARBA" id="ARBA00022729"/>
    </source>
</evidence>
<keyword evidence="8" id="KW-1185">Reference proteome</keyword>
<comment type="caution">
    <text evidence="7">The sequence shown here is derived from an EMBL/GenBank/DDBJ whole genome shotgun (WGS) entry which is preliminary data.</text>
</comment>
<dbReference type="GO" id="GO:0042597">
    <property type="term" value="C:periplasmic space"/>
    <property type="evidence" value="ECO:0007669"/>
    <property type="project" value="UniProtKB-SubCell"/>
</dbReference>
<dbReference type="Gene3D" id="1.50.10.100">
    <property type="entry name" value="Chondroitin AC/alginate lyase"/>
    <property type="match status" value="1"/>
</dbReference>
<evidence type="ECO:0000313" key="7">
    <source>
        <dbReference type="EMBL" id="MBY5959134.1"/>
    </source>
</evidence>
<dbReference type="PANTHER" id="PTHR39210:SF1">
    <property type="entry name" value="HEPARIN-SULFATE LYASE"/>
    <property type="match status" value="1"/>
</dbReference>
<dbReference type="EMBL" id="JAHVHU010000012">
    <property type="protein sequence ID" value="MBY5959134.1"/>
    <property type="molecule type" value="Genomic_DNA"/>
</dbReference>
<evidence type="ECO:0000256" key="3">
    <source>
        <dbReference type="ARBA" id="ARBA00022764"/>
    </source>
</evidence>
<gene>
    <name evidence="7" type="ORF">KUV50_13360</name>
</gene>
<comment type="subcellular location">
    <subcellularLocation>
        <location evidence="1">Periplasm</location>
    </subcellularLocation>
</comment>
<sequence>MNGREWFCLVLVCITFLPVHAQGWRKITTVEEVCAAYPGKMHEMLEAFDLEHRELTQVKMNYQSGDLVKACKALLDYYESSPSGAHLRRTLPEKTEETITLADTILKNVFVIQNVRGELPWTEDGHRDWHYKGPNNDREWAWLSNRHFQLRTVFNAYFDTGNPKYAEYIDLFLRDFIIASMPYPAVKSSTSVWRGLEVAARAKVWPSVFYGLQKSPYLSSATKLLILSSLPDHAHYSRNFHNENNWLTMEISALATVAAEFPEYKKSGEWLDYAAKTMTQSMIDQVYPDGTQKEMSSHYHTVAARNFELFERICNRADYPLPDFFHETIRQMYGYTAKTVRPDGYGVMNNDGDRTFDSTLILNAAAKFNQPEWSYIVTNGEKGVKPVKEPSYFFPWAGQLISRSGFNPDAHWSFFDVGPWGSAHQHNDKLHLSVSAYGRDLLVDAGRFAYTGAVADKFRGYAKGSQGHNVILIDGKGQSPGQKLAEEPLPDDQWAIAEEYDYAWSSFDDFIDVNGEADHTRLVYYQRGEFWIVVDKITTDRPRRIDALWHWHPDNKVKIERQRVRTQNDHGNLQIIPLGGEPWDVQMVKGQEEPEIQGWYSEEYNKYEPNPTTIYSTRIEETSTFVWVLYPSEKPVAGMKAEIISYDQDEITVRIAEPGQDVREVTLLTSFRE</sequence>
<keyword evidence="2" id="KW-0732">Signal</keyword>
<dbReference type="InterPro" id="IPR031680">
    <property type="entry name" value="Hepar_II_III_N"/>
</dbReference>
<dbReference type="GO" id="GO:0016829">
    <property type="term" value="F:lyase activity"/>
    <property type="evidence" value="ECO:0007669"/>
    <property type="project" value="UniProtKB-KW"/>
</dbReference>
<dbReference type="PANTHER" id="PTHR39210">
    <property type="entry name" value="HEPARIN-SULFATE LYASE"/>
    <property type="match status" value="1"/>
</dbReference>
<dbReference type="Pfam" id="PF16889">
    <property type="entry name" value="Hepar_II_III_N"/>
    <property type="match status" value="1"/>
</dbReference>
<organism evidence="7 8">
    <name type="scientific">Membranihabitans marinus</name>
    <dbReference type="NCBI Taxonomy" id="1227546"/>
    <lineage>
        <taxon>Bacteria</taxon>
        <taxon>Pseudomonadati</taxon>
        <taxon>Bacteroidota</taxon>
        <taxon>Saprospiria</taxon>
        <taxon>Saprospirales</taxon>
        <taxon>Saprospiraceae</taxon>
        <taxon>Membranihabitans</taxon>
    </lineage>
</organism>
<keyword evidence="4" id="KW-0456">Lyase</keyword>